<sequence length="136" mass="15063">MKELKLQINFAFYCVVSTITFSIYFIALSFSDSALSFLFKGQMALALIVIAIAAINFTFAATGQRHVLFCNNGLSYVNVFGTQKYIPAETITNVKVQTKLAVKVTTVSTELNTIYLVGFKPAKDQKLKLKQLGYLA</sequence>
<gene>
    <name evidence="2" type="ORF">CWC19_15615</name>
</gene>
<organism evidence="2 3">
    <name type="scientific">Pseudoalteromonas aurantia</name>
    <dbReference type="NCBI Taxonomy" id="43654"/>
    <lineage>
        <taxon>Bacteria</taxon>
        <taxon>Pseudomonadati</taxon>
        <taxon>Pseudomonadota</taxon>
        <taxon>Gammaproteobacteria</taxon>
        <taxon>Alteromonadales</taxon>
        <taxon>Pseudoalteromonadaceae</taxon>
        <taxon>Pseudoalteromonas</taxon>
    </lineage>
</organism>
<evidence type="ECO:0000256" key="1">
    <source>
        <dbReference type="SAM" id="Phobius"/>
    </source>
</evidence>
<name>A0A5S3V5V7_9GAMM</name>
<feature type="transmembrane region" description="Helical" evidence="1">
    <location>
        <begin position="37"/>
        <end position="59"/>
    </location>
</feature>
<proteinExistence type="predicted"/>
<reference evidence="3" key="2">
    <citation type="submission" date="2019-06" db="EMBL/GenBank/DDBJ databases">
        <title>Co-occurence of chitin degradation, pigmentation and bioactivity in marine Pseudoalteromonas.</title>
        <authorList>
            <person name="Sonnenschein E.C."/>
            <person name="Bech P.K."/>
        </authorList>
    </citation>
    <scope>NUCLEOTIDE SEQUENCE [LARGE SCALE GENOMIC DNA]</scope>
    <source>
        <strain evidence="3">S3790</strain>
    </source>
</reference>
<feature type="transmembrane region" description="Helical" evidence="1">
    <location>
        <begin position="12"/>
        <end position="31"/>
    </location>
</feature>
<keyword evidence="1" id="KW-0812">Transmembrane</keyword>
<dbReference type="OrthoDB" id="6290932at2"/>
<dbReference type="EMBL" id="PNBX01000072">
    <property type="protein sequence ID" value="TMO66656.1"/>
    <property type="molecule type" value="Genomic_DNA"/>
</dbReference>
<dbReference type="Proteomes" id="UP000307217">
    <property type="component" value="Unassembled WGS sequence"/>
</dbReference>
<dbReference type="RefSeq" id="WP_138592720.1">
    <property type="nucleotide sequence ID" value="NZ_PNBX01000072.1"/>
</dbReference>
<keyword evidence="1" id="KW-0472">Membrane</keyword>
<evidence type="ECO:0000313" key="2">
    <source>
        <dbReference type="EMBL" id="TMO66656.1"/>
    </source>
</evidence>
<reference evidence="2 3" key="1">
    <citation type="submission" date="2018-01" db="EMBL/GenBank/DDBJ databases">
        <authorList>
            <person name="Paulsen S."/>
            <person name="Gram L.K."/>
        </authorList>
    </citation>
    <scope>NUCLEOTIDE SEQUENCE [LARGE SCALE GENOMIC DNA]</scope>
    <source>
        <strain evidence="2 3">S3790</strain>
    </source>
</reference>
<dbReference type="AlphaFoldDB" id="A0A5S3V5V7"/>
<comment type="caution">
    <text evidence="2">The sequence shown here is derived from an EMBL/GenBank/DDBJ whole genome shotgun (WGS) entry which is preliminary data.</text>
</comment>
<evidence type="ECO:0000313" key="3">
    <source>
        <dbReference type="Proteomes" id="UP000307217"/>
    </source>
</evidence>
<protein>
    <recommendedName>
        <fullName evidence="4">PH domain-containing protein</fullName>
    </recommendedName>
</protein>
<accession>A0A5S3V5V7</accession>
<keyword evidence="1" id="KW-1133">Transmembrane helix</keyword>
<evidence type="ECO:0008006" key="4">
    <source>
        <dbReference type="Google" id="ProtNLM"/>
    </source>
</evidence>